<dbReference type="Proteomes" id="UP001150217">
    <property type="component" value="Unassembled WGS sequence"/>
</dbReference>
<feature type="domain" description="HNH nuclease" evidence="1">
    <location>
        <begin position="170"/>
        <end position="247"/>
    </location>
</feature>
<keyword evidence="3" id="KW-1185">Reference proteome</keyword>
<dbReference type="Pfam" id="PF13391">
    <property type="entry name" value="HNH_2"/>
    <property type="match status" value="1"/>
</dbReference>
<name>A0ABQ8UZA4_9AGAR</name>
<accession>A0ABQ8UZA4</accession>
<dbReference type="InterPro" id="IPR003615">
    <property type="entry name" value="HNH_nuc"/>
</dbReference>
<evidence type="ECO:0000313" key="2">
    <source>
        <dbReference type="EMBL" id="KAJ4466779.1"/>
    </source>
</evidence>
<reference evidence="2" key="1">
    <citation type="submission" date="2022-08" db="EMBL/GenBank/DDBJ databases">
        <title>A Global Phylogenomic Analysis of the Shiitake Genus Lentinula.</title>
        <authorList>
            <consortium name="DOE Joint Genome Institute"/>
            <person name="Sierra-Patev S."/>
            <person name="Min B."/>
            <person name="Naranjo-Ortiz M."/>
            <person name="Looney B."/>
            <person name="Konkel Z."/>
            <person name="Slot J.C."/>
            <person name="Sakamoto Y."/>
            <person name="Steenwyk J.L."/>
            <person name="Rokas A."/>
            <person name="Carro J."/>
            <person name="Camarero S."/>
            <person name="Ferreira P."/>
            <person name="Molpeceres G."/>
            <person name="Ruiz-Duenas F.J."/>
            <person name="Serrano A."/>
            <person name="Henrissat B."/>
            <person name="Drula E."/>
            <person name="Hughes K.W."/>
            <person name="Mata J.L."/>
            <person name="Ishikawa N.K."/>
            <person name="Vargas-Isla R."/>
            <person name="Ushijima S."/>
            <person name="Smith C.A."/>
            <person name="Ahrendt S."/>
            <person name="Andreopoulos W."/>
            <person name="He G."/>
            <person name="Labutti K."/>
            <person name="Lipzen A."/>
            <person name="Ng V."/>
            <person name="Riley R."/>
            <person name="Sandor L."/>
            <person name="Barry K."/>
            <person name="Martinez A.T."/>
            <person name="Xiao Y."/>
            <person name="Gibbons J.G."/>
            <person name="Terashima K."/>
            <person name="Grigoriev I.V."/>
            <person name="Hibbett D.S."/>
        </authorList>
    </citation>
    <scope>NUCLEOTIDE SEQUENCE</scope>
    <source>
        <strain evidence="2">RHP3577 ss4</strain>
    </source>
</reference>
<gene>
    <name evidence="2" type="ORF">C8R41DRAFT_856243</name>
</gene>
<dbReference type="EMBL" id="JANVFT010000112">
    <property type="protein sequence ID" value="KAJ4466779.1"/>
    <property type="molecule type" value="Genomic_DNA"/>
</dbReference>
<sequence>MIIEGLSPGPLPPPKTIEHRFQDPNYSNAYTSVYNFHERVLGDEASVIRARLLGFLLILTTNDTVRAEVVSTVVSCSNDSALYDLGELYMDFFICPFMKYKGPRTPTFQSHPNRPFDLREQEIESMIHQAPGNHEKAKDLALYRDGYRCVATKIFEVDHAVNGGPETYADIQQFGATATNCAHIIPASTYIKLSNETKKDYAASVLAVLARFGYNMDNLGWPKIHPLFNTMTLVTVVHDYFDQLKLWFEATTTPHRYEIKCLNPFEPILRNMPSPFTTFTTSDPRLPLPDPALLALHATCAKVAHLSGAGEHIDRVHRDLRRLDVLAEDGGSSDVLFHALSHSSLIP</sequence>
<evidence type="ECO:0000313" key="3">
    <source>
        <dbReference type="Proteomes" id="UP001150217"/>
    </source>
</evidence>
<comment type="caution">
    <text evidence="2">The sequence shown here is derived from an EMBL/GenBank/DDBJ whole genome shotgun (WGS) entry which is preliminary data.</text>
</comment>
<evidence type="ECO:0000259" key="1">
    <source>
        <dbReference type="Pfam" id="PF13391"/>
    </source>
</evidence>
<protein>
    <recommendedName>
        <fullName evidence="1">HNH nuclease domain-containing protein</fullName>
    </recommendedName>
</protein>
<proteinExistence type="predicted"/>
<organism evidence="2 3">
    <name type="scientific">Lentinula lateritia</name>
    <dbReference type="NCBI Taxonomy" id="40482"/>
    <lineage>
        <taxon>Eukaryota</taxon>
        <taxon>Fungi</taxon>
        <taxon>Dikarya</taxon>
        <taxon>Basidiomycota</taxon>
        <taxon>Agaricomycotina</taxon>
        <taxon>Agaricomycetes</taxon>
        <taxon>Agaricomycetidae</taxon>
        <taxon>Agaricales</taxon>
        <taxon>Marasmiineae</taxon>
        <taxon>Omphalotaceae</taxon>
        <taxon>Lentinula</taxon>
    </lineage>
</organism>